<evidence type="ECO:0000256" key="6">
    <source>
        <dbReference type="ARBA" id="ARBA00022989"/>
    </source>
</evidence>
<keyword evidence="2" id="KW-0813">Transport</keyword>
<dbReference type="AlphaFoldDB" id="A0AA35CIK5"/>
<feature type="transmembrane region" description="Helical" evidence="9">
    <location>
        <begin position="263"/>
        <end position="284"/>
    </location>
</feature>
<feature type="transmembrane region" description="Helical" evidence="9">
    <location>
        <begin position="222"/>
        <end position="251"/>
    </location>
</feature>
<evidence type="ECO:0000256" key="7">
    <source>
        <dbReference type="ARBA" id="ARBA00023136"/>
    </source>
</evidence>
<keyword evidence="11" id="KW-1185">Reference proteome</keyword>
<feature type="transmembrane region" description="Helical" evidence="9">
    <location>
        <begin position="136"/>
        <end position="160"/>
    </location>
</feature>
<dbReference type="GO" id="GO:0005886">
    <property type="term" value="C:plasma membrane"/>
    <property type="evidence" value="ECO:0007669"/>
    <property type="project" value="UniProtKB-SubCell"/>
</dbReference>
<dbReference type="InterPro" id="IPR052157">
    <property type="entry name" value="BCAA_transport_permease"/>
</dbReference>
<evidence type="ECO:0000313" key="10">
    <source>
        <dbReference type="EMBL" id="BDG59835.1"/>
    </source>
</evidence>
<dbReference type="PANTHER" id="PTHR11795:SF445">
    <property type="entry name" value="AMINO ACID ABC TRANSPORTER PERMEASE PROTEIN"/>
    <property type="match status" value="1"/>
</dbReference>
<proteinExistence type="inferred from homology"/>
<keyword evidence="4 9" id="KW-0812">Transmembrane</keyword>
<evidence type="ECO:0000256" key="2">
    <source>
        <dbReference type="ARBA" id="ARBA00022448"/>
    </source>
</evidence>
<dbReference type="EMBL" id="AP025628">
    <property type="protein sequence ID" value="BDG59835.1"/>
    <property type="molecule type" value="Genomic_DNA"/>
</dbReference>
<evidence type="ECO:0000256" key="5">
    <source>
        <dbReference type="ARBA" id="ARBA00022970"/>
    </source>
</evidence>
<dbReference type="GO" id="GO:0022857">
    <property type="term" value="F:transmembrane transporter activity"/>
    <property type="evidence" value="ECO:0007669"/>
    <property type="project" value="InterPro"/>
</dbReference>
<evidence type="ECO:0000313" key="11">
    <source>
        <dbReference type="Proteomes" id="UP001163687"/>
    </source>
</evidence>
<organism evidence="10 11">
    <name type="scientific">Caldinitratiruptor microaerophilus</name>
    <dbReference type="NCBI Taxonomy" id="671077"/>
    <lineage>
        <taxon>Bacteria</taxon>
        <taxon>Bacillati</taxon>
        <taxon>Bacillota</taxon>
        <taxon>Clostridia</taxon>
        <taxon>Eubacteriales</taxon>
        <taxon>Symbiobacteriaceae</taxon>
        <taxon>Caldinitratiruptor</taxon>
    </lineage>
</organism>
<feature type="transmembrane region" description="Helical" evidence="9">
    <location>
        <begin position="60"/>
        <end position="80"/>
    </location>
</feature>
<keyword evidence="5" id="KW-0029">Amino-acid transport</keyword>
<dbReference type="CDD" id="cd06582">
    <property type="entry name" value="TM_PBP1_LivH_like"/>
    <property type="match status" value="1"/>
</dbReference>
<comment type="subcellular location">
    <subcellularLocation>
        <location evidence="1">Cell membrane</location>
        <topology evidence="1">Multi-pass membrane protein</topology>
    </subcellularLocation>
</comment>
<evidence type="ECO:0000256" key="4">
    <source>
        <dbReference type="ARBA" id="ARBA00022692"/>
    </source>
</evidence>
<dbReference type="RefSeq" id="WP_264843920.1">
    <property type="nucleotide sequence ID" value="NZ_AP025628.1"/>
</dbReference>
<feature type="transmembrane region" description="Helical" evidence="9">
    <location>
        <begin position="6"/>
        <end position="28"/>
    </location>
</feature>
<keyword evidence="7 9" id="KW-0472">Membrane</keyword>
<feature type="transmembrane region" description="Helical" evidence="9">
    <location>
        <begin position="35"/>
        <end position="54"/>
    </location>
</feature>
<dbReference type="GO" id="GO:0006865">
    <property type="term" value="P:amino acid transport"/>
    <property type="evidence" value="ECO:0007669"/>
    <property type="project" value="UniProtKB-KW"/>
</dbReference>
<protein>
    <submittedName>
        <fullName evidence="10">Branched-chain amino acid ABC transporter permease</fullName>
    </submittedName>
</protein>
<comment type="similarity">
    <text evidence="8">Belongs to the binding-protein-dependent transport system permease family. LivHM subfamily.</text>
</comment>
<sequence>MDLTLQLLWTGLALGGIYSMLAMGFTLIYGTTRQFHVAHGGIFTVAGYVGYIVAERLALGLVPALVVAVMAAGLGGLAVYEGVYRPLVRRGATPLVVFIASLGLLYTLDNLCALLFGQDPLVVETDLKVPWSLGSVSVTPLQVVTVAVGLAVFGAAEAILRWTSAGKALRGVADSPEMAQIVGVDVRKAYRLAYVMGSAIAAPAALLIAADAGITPFRGSLLVLLSAVIMIMGGLGSLPGALLAGFSVALAESLSVSVVSAEWSAALVFTVFMVFIVVRPTGFFGDKVTSAKL</sequence>
<evidence type="ECO:0000256" key="1">
    <source>
        <dbReference type="ARBA" id="ARBA00004651"/>
    </source>
</evidence>
<keyword evidence="6 9" id="KW-1133">Transmembrane helix</keyword>
<dbReference type="InterPro" id="IPR001851">
    <property type="entry name" value="ABC_transp_permease"/>
</dbReference>
<evidence type="ECO:0000256" key="3">
    <source>
        <dbReference type="ARBA" id="ARBA00022475"/>
    </source>
</evidence>
<dbReference type="Proteomes" id="UP001163687">
    <property type="component" value="Chromosome"/>
</dbReference>
<dbReference type="Pfam" id="PF02653">
    <property type="entry name" value="BPD_transp_2"/>
    <property type="match status" value="1"/>
</dbReference>
<keyword evidence="3" id="KW-1003">Cell membrane</keyword>
<evidence type="ECO:0000256" key="9">
    <source>
        <dbReference type="SAM" id="Phobius"/>
    </source>
</evidence>
<accession>A0AA35CIK5</accession>
<evidence type="ECO:0000256" key="8">
    <source>
        <dbReference type="ARBA" id="ARBA00037998"/>
    </source>
</evidence>
<feature type="transmembrane region" description="Helical" evidence="9">
    <location>
        <begin position="192"/>
        <end position="210"/>
    </location>
</feature>
<gene>
    <name evidence="10" type="ORF">caldi_09250</name>
</gene>
<name>A0AA35CIK5_9FIRM</name>
<reference evidence="10" key="1">
    <citation type="submission" date="2022-03" db="EMBL/GenBank/DDBJ databases">
        <title>Complete genome sequence of Caldinitratiruptor microaerophilus.</title>
        <authorList>
            <person name="Mukaiyama R."/>
            <person name="Nishiyama T."/>
            <person name="Ueda K."/>
        </authorList>
    </citation>
    <scope>NUCLEOTIDE SEQUENCE</scope>
    <source>
        <strain evidence="10">JCM 16183</strain>
    </source>
</reference>
<dbReference type="PANTHER" id="PTHR11795">
    <property type="entry name" value="BRANCHED-CHAIN AMINO ACID TRANSPORT SYSTEM PERMEASE PROTEIN LIVH"/>
    <property type="match status" value="1"/>
</dbReference>
<dbReference type="KEGG" id="cmic:caldi_09250"/>
<feature type="transmembrane region" description="Helical" evidence="9">
    <location>
        <begin position="92"/>
        <end position="116"/>
    </location>
</feature>